<dbReference type="GeneID" id="87955677"/>
<evidence type="ECO:0000256" key="5">
    <source>
        <dbReference type="ARBA" id="ARBA00022840"/>
    </source>
</evidence>
<dbReference type="InterPro" id="IPR047187">
    <property type="entry name" value="SF1_C_Upf1"/>
</dbReference>
<keyword evidence="3" id="KW-0378">Hydrolase</keyword>
<dbReference type="Pfam" id="PF13087">
    <property type="entry name" value="AAA_12"/>
    <property type="match status" value="1"/>
</dbReference>
<evidence type="ECO:0000313" key="9">
    <source>
        <dbReference type="EMBL" id="WRT66587.1"/>
    </source>
</evidence>
<dbReference type="InterPro" id="IPR041679">
    <property type="entry name" value="DNA2/NAM7-like_C"/>
</dbReference>
<proteinExistence type="inferred from homology"/>
<feature type="region of interest" description="Disordered" evidence="6">
    <location>
        <begin position="260"/>
        <end position="307"/>
    </location>
</feature>
<feature type="region of interest" description="Disordered" evidence="6">
    <location>
        <begin position="45"/>
        <end position="80"/>
    </location>
</feature>
<feature type="compositionally biased region" description="Low complexity" evidence="6">
    <location>
        <begin position="269"/>
        <end position="282"/>
    </location>
</feature>
<dbReference type="CDD" id="cd18808">
    <property type="entry name" value="SF1_C_Upf1"/>
    <property type="match status" value="1"/>
</dbReference>
<dbReference type="InterPro" id="IPR027417">
    <property type="entry name" value="P-loop_NTPase"/>
</dbReference>
<protein>
    <recommendedName>
        <fullName evidence="11">DNA helicase</fullName>
    </recommendedName>
</protein>
<dbReference type="Pfam" id="PF13086">
    <property type="entry name" value="AAA_11"/>
    <property type="match status" value="1"/>
</dbReference>
<dbReference type="SUPFAM" id="SSF52540">
    <property type="entry name" value="P-loop containing nucleoside triphosphate hydrolases"/>
    <property type="match status" value="1"/>
</dbReference>
<evidence type="ECO:0000256" key="2">
    <source>
        <dbReference type="ARBA" id="ARBA00022741"/>
    </source>
</evidence>
<evidence type="ECO:0000259" key="8">
    <source>
        <dbReference type="Pfam" id="PF13087"/>
    </source>
</evidence>
<feature type="domain" description="DNA2/NAM7 helicase-like C-terminal" evidence="8">
    <location>
        <begin position="902"/>
        <end position="1112"/>
    </location>
</feature>
<evidence type="ECO:0000256" key="1">
    <source>
        <dbReference type="ARBA" id="ARBA00007913"/>
    </source>
</evidence>
<dbReference type="EMBL" id="CP141884">
    <property type="protein sequence ID" value="WRT66587.1"/>
    <property type="molecule type" value="Genomic_DNA"/>
</dbReference>
<dbReference type="InterPro" id="IPR050534">
    <property type="entry name" value="Coronavir_polyprotein_1ab"/>
</dbReference>
<feature type="compositionally biased region" description="Polar residues" evidence="6">
    <location>
        <begin position="158"/>
        <end position="172"/>
    </location>
</feature>
<sequence>MFSLRGSPSSKETISVLQATSRSGLGTASCSALRDSSSISLQCTRNISSSSSTHPFISPSKSRSQSRPIGQIDKRGKEVSDYQHTFHKSFHTSSSSSAQLLPDDDHLWNYHPPEQWSQSSSSTSTPITRQNQVQQRWPSKKGKGKETSSHPHYESNYDPFQSSSTNVSNPKSNLRKDINGSELDQGHLDISQEAIDDLFKSSLQADEIPLQFTEDEILGIIEGMQESEMLGGTEQEQGQDEQWDLPEEIYQELDLGQPHSEIHRDIDPSRSSPSSASRTSKSQLSSLPTPRGDIAPVPHVDTRLLPSLPTPIYPSDVDTRYDWRTRALSQMKKKSRRNWFGQLPKRKEPTWTKLQMGEWGREELDRYSRHFIPLLEAEQGEEERLFNSRISEWTFDRLRREGYALDELRGSSNVYQPKSLMGLGTVYGFVRGKGDRELPFNRFTIGSNIVISRTDPQVDAVTAIPADPKTRIIGSVWNSTKGHLRIMFPQEIDDINSGTWRLDLACSDFAIKKQIEAIKSLNLDPFEIDQKDFPRMIPTTSIQPISATSDAGRRQGDEEQEAIRTVLSQSSGPMEKARYQTILRGTTLRDLLFRAFQEDYTPLDKSVTFVNVARTGPDHLVHTPNEIHPSDLDAIPIPDPRRTPLNSVLSKNQLIQSWTERYRVPGKPIHVEGDPDVGLNSTQMRAIAMMLGERLSLVQGPPGTGKTRVIIETIKLLKKHWQIPQPILVTAHTNVAVDNLLSGLRAHGLKALRFGAINRIPEEFGDWTLDRMIGQHPRWWDLEQARKEKDLLTEKKFKGDWSAEDDARLMKVGQKIWVIRQSIMRDVLLDADVICTTCLSATSKALQGIDFPIVFLDEASMATETLSLVPLTKGSSHVAIIGDHKQLPPVIVSPEAHAGGLATSLFERLIHEGHIPSIMLDTQYRMHPSLSSFPSDTFYSSLLKNGTPPSDRLAPETEFLVTDESGVRQNITFLNHDHPESPMSKSLANYGDAEYVCDAIADLLFKNPELRGSQIGIITPYLSQLRLITNHLSGSERRAAFVDLLGAERTKELDDIEIKTVDGFEGREKEVIIFSSVRCNNGGWIGFLGDWRRVNVALTRARRALIMIGSKKTLSNARIGKTGEETLPSGGAKVWRDLIDWLENKGVIMDAE</sequence>
<organism evidence="9 10">
    <name type="scientific">Kwoniella shivajii</name>
    <dbReference type="NCBI Taxonomy" id="564305"/>
    <lineage>
        <taxon>Eukaryota</taxon>
        <taxon>Fungi</taxon>
        <taxon>Dikarya</taxon>
        <taxon>Basidiomycota</taxon>
        <taxon>Agaricomycotina</taxon>
        <taxon>Tremellomycetes</taxon>
        <taxon>Tremellales</taxon>
        <taxon>Cryptococcaceae</taxon>
        <taxon>Kwoniella</taxon>
    </lineage>
</organism>
<dbReference type="Gene3D" id="3.40.50.300">
    <property type="entry name" value="P-loop containing nucleotide triphosphate hydrolases"/>
    <property type="match status" value="2"/>
</dbReference>
<feature type="compositionally biased region" description="Basic and acidic residues" evidence="6">
    <location>
        <begin position="144"/>
        <end position="155"/>
    </location>
</feature>
<evidence type="ECO:0000256" key="6">
    <source>
        <dbReference type="SAM" id="MobiDB-lite"/>
    </source>
</evidence>
<name>A0ABZ1CZ19_9TREE</name>
<evidence type="ECO:0000259" key="7">
    <source>
        <dbReference type="Pfam" id="PF13086"/>
    </source>
</evidence>
<reference evidence="9 10" key="1">
    <citation type="submission" date="2024-01" db="EMBL/GenBank/DDBJ databases">
        <title>Comparative genomics of Cryptococcus and Kwoniella reveals pathogenesis evolution and contrasting modes of karyotype evolution via chromosome fusion or intercentromeric recombination.</title>
        <authorList>
            <person name="Coelho M.A."/>
            <person name="David-Palma M."/>
            <person name="Shea T."/>
            <person name="Bowers K."/>
            <person name="McGinley-Smith S."/>
            <person name="Mohammad A.W."/>
            <person name="Gnirke A."/>
            <person name="Yurkov A.M."/>
            <person name="Nowrousian M."/>
            <person name="Sun S."/>
            <person name="Cuomo C.A."/>
            <person name="Heitman J."/>
        </authorList>
    </citation>
    <scope>NUCLEOTIDE SEQUENCE [LARGE SCALE GENOMIC DNA]</scope>
    <source>
        <strain evidence="9">CBS 11374</strain>
    </source>
</reference>
<feature type="compositionally biased region" description="Low complexity" evidence="6">
    <location>
        <begin position="48"/>
        <end position="62"/>
    </location>
</feature>
<keyword evidence="4" id="KW-0347">Helicase</keyword>
<keyword evidence="5" id="KW-0067">ATP-binding</keyword>
<keyword evidence="2" id="KW-0547">Nucleotide-binding</keyword>
<gene>
    <name evidence="9" type="ORF">IL334_003546</name>
</gene>
<feature type="compositionally biased region" description="Polar residues" evidence="6">
    <location>
        <begin position="126"/>
        <end position="137"/>
    </location>
</feature>
<dbReference type="PANTHER" id="PTHR43788:SF13">
    <property type="entry name" value="REGULATOR OF NONSENSE TRANSCRIPTS 1"/>
    <property type="match status" value="1"/>
</dbReference>
<feature type="region of interest" description="Disordered" evidence="6">
    <location>
        <begin position="103"/>
        <end position="180"/>
    </location>
</feature>
<feature type="domain" description="DNA2/NAM7 helicase helicase" evidence="7">
    <location>
        <begin position="679"/>
        <end position="893"/>
    </location>
</feature>
<evidence type="ECO:0000256" key="4">
    <source>
        <dbReference type="ARBA" id="ARBA00022806"/>
    </source>
</evidence>
<keyword evidence="10" id="KW-1185">Reference proteome</keyword>
<comment type="similarity">
    <text evidence="1">Belongs to the DNA2/NAM7 helicase family.</text>
</comment>
<dbReference type="Proteomes" id="UP001329825">
    <property type="component" value="Chromosome 4"/>
</dbReference>
<evidence type="ECO:0000256" key="3">
    <source>
        <dbReference type="ARBA" id="ARBA00022801"/>
    </source>
</evidence>
<evidence type="ECO:0008006" key="11">
    <source>
        <dbReference type="Google" id="ProtNLM"/>
    </source>
</evidence>
<dbReference type="InterPro" id="IPR041677">
    <property type="entry name" value="DNA2/NAM7_AAA_11"/>
</dbReference>
<accession>A0ABZ1CZ19</accession>
<dbReference type="PANTHER" id="PTHR43788">
    <property type="entry name" value="DNA2/NAM7 HELICASE FAMILY MEMBER"/>
    <property type="match status" value="1"/>
</dbReference>
<evidence type="ECO:0000313" key="10">
    <source>
        <dbReference type="Proteomes" id="UP001329825"/>
    </source>
</evidence>
<dbReference type="RefSeq" id="XP_062791327.1">
    <property type="nucleotide sequence ID" value="XM_062935276.1"/>
</dbReference>